<evidence type="ECO:0000259" key="4">
    <source>
        <dbReference type="Pfam" id="PF01494"/>
    </source>
</evidence>
<keyword evidence="1" id="KW-0285">Flavoprotein</keyword>
<name>A0A6A6SY29_9PLEO</name>
<sequence length="387" mass="42269">VGAGPVGLLTALRLAKAGIRTIVLEKLAEIENSPRAAVYHPVAVQELDRAGVLQDCRKVGSSSTKIAFRKLNGDVIAAMERFPTKEEPYENLILGQHELAEVIFQHLKECADASVLFHHEVIAIEQNEGGAILHVQTPEGQKELTASYVVGADGGRSTVRELAGVSFDGFTWPQQIVATNVVYPFDKYGYTTGNQIIHPDHFCVVAKLNNSGLWRVSYGEKTGLTDEELRARLEMKYEAIFPGPRPLEYDLKMFSPYRLHQKCASKFRIGRVLLAGDAAHLCNPFGGLGLTGGLLDAGALGDVLIAVINDGTSESILDKYDEVRRGVFQNVINPASQANLRRISETDPETVGETDPFFRSLLEADSATKEKIRGLGQLRVDILSTTA</sequence>
<keyword evidence="5" id="KW-0503">Monooxygenase</keyword>
<evidence type="ECO:0000256" key="3">
    <source>
        <dbReference type="ARBA" id="ARBA00023002"/>
    </source>
</evidence>
<reference evidence="5" key="1">
    <citation type="journal article" date="2020" name="Stud. Mycol.">
        <title>101 Dothideomycetes genomes: a test case for predicting lifestyles and emergence of pathogens.</title>
        <authorList>
            <person name="Haridas S."/>
            <person name="Albert R."/>
            <person name="Binder M."/>
            <person name="Bloem J."/>
            <person name="Labutti K."/>
            <person name="Salamov A."/>
            <person name="Andreopoulos B."/>
            <person name="Baker S."/>
            <person name="Barry K."/>
            <person name="Bills G."/>
            <person name="Bluhm B."/>
            <person name="Cannon C."/>
            <person name="Castanera R."/>
            <person name="Culley D."/>
            <person name="Daum C."/>
            <person name="Ezra D."/>
            <person name="Gonzalez J."/>
            <person name="Henrissat B."/>
            <person name="Kuo A."/>
            <person name="Liang C."/>
            <person name="Lipzen A."/>
            <person name="Lutzoni F."/>
            <person name="Magnuson J."/>
            <person name="Mondo S."/>
            <person name="Nolan M."/>
            <person name="Ohm R."/>
            <person name="Pangilinan J."/>
            <person name="Park H.-J."/>
            <person name="Ramirez L."/>
            <person name="Alfaro M."/>
            <person name="Sun H."/>
            <person name="Tritt A."/>
            <person name="Yoshinaga Y."/>
            <person name="Zwiers L.-H."/>
            <person name="Turgeon B."/>
            <person name="Goodwin S."/>
            <person name="Spatafora J."/>
            <person name="Crous P."/>
            <person name="Grigoriev I."/>
        </authorList>
    </citation>
    <scope>NUCLEOTIDE SEQUENCE</scope>
    <source>
        <strain evidence="5">CBS 122681</strain>
    </source>
</reference>
<gene>
    <name evidence="5" type="ORF">K491DRAFT_607561</name>
</gene>
<keyword evidence="6" id="KW-1185">Reference proteome</keyword>
<dbReference type="InterPro" id="IPR050631">
    <property type="entry name" value="PheA/TfdB_FAD_monoxygenase"/>
</dbReference>
<evidence type="ECO:0000256" key="1">
    <source>
        <dbReference type="ARBA" id="ARBA00022630"/>
    </source>
</evidence>
<dbReference type="InterPro" id="IPR002938">
    <property type="entry name" value="FAD-bd"/>
</dbReference>
<evidence type="ECO:0000313" key="6">
    <source>
        <dbReference type="Proteomes" id="UP000799324"/>
    </source>
</evidence>
<dbReference type="Gene3D" id="3.30.70.2450">
    <property type="match status" value="1"/>
</dbReference>
<dbReference type="EMBL" id="MU004434">
    <property type="protein sequence ID" value="KAF2651114.1"/>
    <property type="molecule type" value="Genomic_DNA"/>
</dbReference>
<dbReference type="InterPro" id="IPR036188">
    <property type="entry name" value="FAD/NAD-bd_sf"/>
</dbReference>
<dbReference type="PANTHER" id="PTHR43476:SF3">
    <property type="entry name" value="FAD-BINDING MONOOXYGENASE"/>
    <property type="match status" value="1"/>
</dbReference>
<dbReference type="Pfam" id="PF01494">
    <property type="entry name" value="FAD_binding_3"/>
    <property type="match status" value="1"/>
</dbReference>
<dbReference type="SUPFAM" id="SSF51905">
    <property type="entry name" value="FAD/NAD(P)-binding domain"/>
    <property type="match status" value="1"/>
</dbReference>
<accession>A0A6A6SY29</accession>
<dbReference type="PRINTS" id="PR00420">
    <property type="entry name" value="RNGMNOXGNASE"/>
</dbReference>
<dbReference type="OrthoDB" id="10016252at2759"/>
<feature type="domain" description="FAD-binding" evidence="4">
    <location>
        <begin position="1"/>
        <end position="332"/>
    </location>
</feature>
<evidence type="ECO:0000313" key="5">
    <source>
        <dbReference type="EMBL" id="KAF2651114.1"/>
    </source>
</evidence>
<keyword evidence="2" id="KW-0274">FAD</keyword>
<dbReference type="Proteomes" id="UP000799324">
    <property type="component" value="Unassembled WGS sequence"/>
</dbReference>
<proteinExistence type="predicted"/>
<organism evidence="5 6">
    <name type="scientific">Lophiostoma macrostomum CBS 122681</name>
    <dbReference type="NCBI Taxonomy" id="1314788"/>
    <lineage>
        <taxon>Eukaryota</taxon>
        <taxon>Fungi</taxon>
        <taxon>Dikarya</taxon>
        <taxon>Ascomycota</taxon>
        <taxon>Pezizomycotina</taxon>
        <taxon>Dothideomycetes</taxon>
        <taxon>Pleosporomycetidae</taxon>
        <taxon>Pleosporales</taxon>
        <taxon>Lophiostomataceae</taxon>
        <taxon>Lophiostoma</taxon>
    </lineage>
</organism>
<dbReference type="PANTHER" id="PTHR43476">
    <property type="entry name" value="3-(3-HYDROXY-PHENYL)PROPIONATE/3-HYDROXYCINNAMIC ACID HYDROXYLASE"/>
    <property type="match status" value="1"/>
</dbReference>
<feature type="non-terminal residue" evidence="5">
    <location>
        <position position="1"/>
    </location>
</feature>
<dbReference type="AlphaFoldDB" id="A0A6A6SY29"/>
<dbReference type="Gene3D" id="3.50.50.60">
    <property type="entry name" value="FAD/NAD(P)-binding domain"/>
    <property type="match status" value="1"/>
</dbReference>
<protein>
    <submittedName>
        <fullName evidence="5">Putative monooxygenase</fullName>
    </submittedName>
</protein>
<dbReference type="GO" id="GO:0071949">
    <property type="term" value="F:FAD binding"/>
    <property type="evidence" value="ECO:0007669"/>
    <property type="project" value="InterPro"/>
</dbReference>
<dbReference type="GO" id="GO:0008688">
    <property type="term" value="F:3-(3-hydroxyphenyl)propionate hydroxylase activity"/>
    <property type="evidence" value="ECO:0007669"/>
    <property type="project" value="TreeGrafter"/>
</dbReference>
<evidence type="ECO:0000256" key="2">
    <source>
        <dbReference type="ARBA" id="ARBA00022827"/>
    </source>
</evidence>
<dbReference type="GO" id="GO:0019622">
    <property type="term" value="P:3-(3-hydroxy)phenylpropionate catabolic process"/>
    <property type="evidence" value="ECO:0007669"/>
    <property type="project" value="TreeGrafter"/>
</dbReference>
<keyword evidence="3" id="KW-0560">Oxidoreductase</keyword>